<dbReference type="Proteomes" id="UP000685013">
    <property type="component" value="Chromosome 9"/>
</dbReference>
<feature type="non-terminal residue" evidence="1">
    <location>
        <position position="1"/>
    </location>
</feature>
<proteinExistence type="predicted"/>
<dbReference type="AlphaFoldDB" id="A0AAV6N3Z7"/>
<gene>
    <name evidence="1" type="ORF">SDJN03_14080</name>
</gene>
<protein>
    <submittedName>
        <fullName evidence="1">Uncharacterized protein</fullName>
    </submittedName>
</protein>
<dbReference type="GO" id="GO:0005829">
    <property type="term" value="C:cytosol"/>
    <property type="evidence" value="ECO:0007669"/>
    <property type="project" value="TreeGrafter"/>
</dbReference>
<dbReference type="PANTHER" id="PTHR12649">
    <property type="entry name" value="PEPTIDYL-TRNA HYDROLASE 2"/>
    <property type="match status" value="1"/>
</dbReference>
<dbReference type="GO" id="GO:0004045">
    <property type="term" value="F:peptidyl-tRNA hydrolase activity"/>
    <property type="evidence" value="ECO:0007669"/>
    <property type="project" value="InterPro"/>
</dbReference>
<evidence type="ECO:0000313" key="2">
    <source>
        <dbReference type="Proteomes" id="UP000685013"/>
    </source>
</evidence>
<dbReference type="GO" id="GO:0005739">
    <property type="term" value="C:mitochondrion"/>
    <property type="evidence" value="ECO:0007669"/>
    <property type="project" value="TreeGrafter"/>
</dbReference>
<reference evidence="1 2" key="1">
    <citation type="journal article" date="2021" name="Hortic Res">
        <title>The domestication of Cucurbita argyrosperma as revealed by the genome of its wild relative.</title>
        <authorList>
            <person name="Barrera-Redondo J."/>
            <person name="Sanchez-de la Vega G."/>
            <person name="Aguirre-Liguori J.A."/>
            <person name="Castellanos-Morales G."/>
            <person name="Gutierrez-Guerrero Y.T."/>
            <person name="Aguirre-Dugua X."/>
            <person name="Aguirre-Planter E."/>
            <person name="Tenaillon M.I."/>
            <person name="Lira-Saade R."/>
            <person name="Eguiarte L.E."/>
        </authorList>
    </citation>
    <scope>NUCLEOTIDE SEQUENCE [LARGE SCALE GENOMIC DNA]</scope>
    <source>
        <strain evidence="1">JBR-2021</strain>
    </source>
</reference>
<organism evidence="1 2">
    <name type="scientific">Cucurbita argyrosperma subsp. sororia</name>
    <dbReference type="NCBI Taxonomy" id="37648"/>
    <lineage>
        <taxon>Eukaryota</taxon>
        <taxon>Viridiplantae</taxon>
        <taxon>Streptophyta</taxon>
        <taxon>Embryophyta</taxon>
        <taxon>Tracheophyta</taxon>
        <taxon>Spermatophyta</taxon>
        <taxon>Magnoliopsida</taxon>
        <taxon>eudicotyledons</taxon>
        <taxon>Gunneridae</taxon>
        <taxon>Pentapetalae</taxon>
        <taxon>rosids</taxon>
        <taxon>fabids</taxon>
        <taxon>Cucurbitales</taxon>
        <taxon>Cucurbitaceae</taxon>
        <taxon>Cucurbiteae</taxon>
        <taxon>Cucurbita</taxon>
    </lineage>
</organism>
<name>A0AAV6N3Z7_9ROSI</name>
<keyword evidence="2" id="KW-1185">Reference proteome</keyword>
<dbReference type="EMBL" id="JAGKQH010000009">
    <property type="protein sequence ID" value="KAG6591734.1"/>
    <property type="molecule type" value="Genomic_DNA"/>
</dbReference>
<dbReference type="PANTHER" id="PTHR12649:SF11">
    <property type="entry name" value="PEPTIDYL-TRNA HYDROLASE 2, MITOCHONDRIAL"/>
    <property type="match status" value="1"/>
</dbReference>
<sequence>MWMGKRLDTAIRQGLLVCVENTGLPTFVVADAGRTQLGLLQVSAGSKNVLAIGPGPKESSDSVTGQLRSTNLEVVVSGGNLRFFSTFSAYWPIGTAIAIGSAGFYCHSCSSAAPFSSLLLQKDPQP</sequence>
<dbReference type="InterPro" id="IPR002833">
    <property type="entry name" value="PTH2"/>
</dbReference>
<comment type="caution">
    <text evidence="1">The sequence shown here is derived from an EMBL/GenBank/DDBJ whole genome shotgun (WGS) entry which is preliminary data.</text>
</comment>
<accession>A0AAV6N3Z7</accession>
<dbReference type="Pfam" id="PF01981">
    <property type="entry name" value="PTH2"/>
    <property type="match status" value="1"/>
</dbReference>
<evidence type="ECO:0000313" key="1">
    <source>
        <dbReference type="EMBL" id="KAG6591734.1"/>
    </source>
</evidence>